<gene>
    <name evidence="1" type="ORF">ACFFII_08405</name>
</gene>
<dbReference type="Pfam" id="PF05521">
    <property type="entry name" value="Phage_HCP"/>
    <property type="match status" value="1"/>
</dbReference>
<accession>A0ABV6I3L4</accession>
<dbReference type="RefSeq" id="WP_377698458.1">
    <property type="nucleotide sequence ID" value="NZ_JBHLWE010000027.1"/>
</dbReference>
<dbReference type="Gene3D" id="2.40.10.270">
    <property type="entry name" value="Bacteriophage SPP1 head-tail adaptor protein"/>
    <property type="match status" value="1"/>
</dbReference>
<evidence type="ECO:0000313" key="2">
    <source>
        <dbReference type="Proteomes" id="UP001589799"/>
    </source>
</evidence>
<name>A0ABV6I3L4_9RHOB</name>
<organism evidence="1 2">
    <name type="scientific">Paracoccus niistensis</name>
    <dbReference type="NCBI Taxonomy" id="632935"/>
    <lineage>
        <taxon>Bacteria</taxon>
        <taxon>Pseudomonadati</taxon>
        <taxon>Pseudomonadota</taxon>
        <taxon>Alphaproteobacteria</taxon>
        <taxon>Rhodobacterales</taxon>
        <taxon>Paracoccaceae</taxon>
        <taxon>Paracoccus</taxon>
    </lineage>
</organism>
<proteinExistence type="predicted"/>
<dbReference type="InterPro" id="IPR008767">
    <property type="entry name" value="Phage_SPP1_head-tail_adaptor"/>
</dbReference>
<keyword evidence="2" id="KW-1185">Reference proteome</keyword>
<dbReference type="Proteomes" id="UP001589799">
    <property type="component" value="Unassembled WGS sequence"/>
</dbReference>
<evidence type="ECO:0000313" key="1">
    <source>
        <dbReference type="EMBL" id="MFC0340782.1"/>
    </source>
</evidence>
<protein>
    <submittedName>
        <fullName evidence="1">Head-tail adaptor protein</fullName>
    </submittedName>
</protein>
<dbReference type="EMBL" id="JBHLWE010000027">
    <property type="protein sequence ID" value="MFC0340782.1"/>
    <property type="molecule type" value="Genomic_DNA"/>
</dbReference>
<dbReference type="InterPro" id="IPR038666">
    <property type="entry name" value="SSP1_head-tail_sf"/>
</dbReference>
<reference evidence="1 2" key="1">
    <citation type="submission" date="2024-09" db="EMBL/GenBank/DDBJ databases">
        <authorList>
            <person name="Sun Q."/>
            <person name="Mori K."/>
        </authorList>
    </citation>
    <scope>NUCLEOTIDE SEQUENCE [LARGE SCALE GENOMIC DNA]</scope>
    <source>
        <strain evidence="1 2">KCTC 22789</strain>
    </source>
</reference>
<comment type="caution">
    <text evidence="1">The sequence shown here is derived from an EMBL/GenBank/DDBJ whole genome shotgun (WGS) entry which is preliminary data.</text>
</comment>
<sequence length="117" mass="13038">MLARTSGAGCDHERGRLSQRVTFQVYAMIETDMGGVVEGWEDRFALWAHLRYLRGSEAVMQARLVSKAPVIITVRRSAQSEGITSEWRGVVGSVIFDLKEDPRPSEDGRLLEMLGEG</sequence>